<sequence length="642" mass="72203">MAAESSGENGVETQQLQLNYKQWKESLFYKEALANLTSYNSQLLKERASRLPYFDGQTGVIQKDCRLWRKTSERHVGKLNGQIYSYIPHRWRLEPPNTHPQEHISKVPSEASSDTGQPPVAPVNGVNASAPPPSTMMSSDNNNVQGTPVTKRSSRSNTKREESIASRAAIMESPISSELNEEESDKETEFQDDFDSEEEKRQRKKRKTTTRQQRSTVTAPSRPTRDPEKEKPYACSWCNRRYKTQSSLKAHQTQYHSKETTGPTVAEKPLVAALPVNISSIDKIGGIGGLEGIAPPVKKRNPYCDFCLGDDTLNQKSGKPERMVSCADCGRSGHPSCLQFSPSLAAVVLTYRWQCIECKSCSLCGKSDNDDQLLFCDDCDRGYHMYCLKPPMKEAPEGSWSCGSIMSSKSKYILKTHFIEDSAKTAEGSLSNDNEESLFWNFDKFVEKFRVDIVSLSYSSVEFDMIGLDPPIANAIRRILLVEVPTMAIEKVHVINNTSVIQDGVLAHRMGLIPLFADPRKFSFLPPRTEDAPFPEQLTPQHMLEFKLKVKCSRNVNAPSDSEDPNELYISHKVTSGDMKWVPIEDQSQLFSVHDIRPVDKDILIAKLRPGQEIDLRLICVKGIGKDHAKFSPVGKHKYNLY</sequence>
<dbReference type="PANTHER" id="PTHR11800:SF13">
    <property type="entry name" value="DNA-DIRECTED RNA POLYMERASES I AND III SUBUNIT RPAC1"/>
    <property type="match status" value="1"/>
</dbReference>
<organism evidence="17">
    <name type="scientific">Amphimedon queenslandica</name>
    <name type="common">Sponge</name>
    <dbReference type="NCBI Taxonomy" id="400682"/>
    <lineage>
        <taxon>Eukaryota</taxon>
        <taxon>Metazoa</taxon>
        <taxon>Porifera</taxon>
        <taxon>Demospongiae</taxon>
        <taxon>Heteroscleromorpha</taxon>
        <taxon>Haplosclerida</taxon>
        <taxon>Niphatidae</taxon>
        <taxon>Amphimedon</taxon>
    </lineage>
</organism>
<keyword evidence="9" id="KW-0805">Transcription regulation</keyword>
<keyword evidence="6" id="KW-0677">Repeat</keyword>
<dbReference type="SUPFAM" id="SSF57903">
    <property type="entry name" value="FYVE/PHD zinc finger"/>
    <property type="match status" value="2"/>
</dbReference>
<dbReference type="CDD" id="cd15530">
    <property type="entry name" value="PHD2_d4"/>
    <property type="match status" value="1"/>
</dbReference>
<dbReference type="InterPro" id="IPR050518">
    <property type="entry name" value="Rpo3/RPB3_RNA_Pol_subunit"/>
</dbReference>
<dbReference type="SUPFAM" id="SSF57667">
    <property type="entry name" value="beta-beta-alpha zinc fingers"/>
    <property type="match status" value="1"/>
</dbReference>
<dbReference type="FunCoup" id="A0A1X7UY15">
    <property type="interactions" value="725"/>
</dbReference>
<evidence type="ECO:0000256" key="8">
    <source>
        <dbReference type="ARBA" id="ARBA00022833"/>
    </source>
</evidence>
<evidence type="ECO:0000256" key="12">
    <source>
        <dbReference type="ARBA" id="ARBA00025804"/>
    </source>
</evidence>
<dbReference type="SMART" id="SM00249">
    <property type="entry name" value="PHD"/>
    <property type="match status" value="2"/>
</dbReference>
<evidence type="ECO:0000256" key="7">
    <source>
        <dbReference type="ARBA" id="ARBA00022771"/>
    </source>
</evidence>
<dbReference type="PANTHER" id="PTHR11800">
    <property type="entry name" value="DNA-DIRECTED RNA POLYMERASE"/>
    <property type="match status" value="1"/>
</dbReference>
<evidence type="ECO:0000256" key="11">
    <source>
        <dbReference type="ARBA" id="ARBA00023242"/>
    </source>
</evidence>
<dbReference type="FunFam" id="2.170.120.12:FF:000003">
    <property type="entry name" value="Dna-directed rna polymerases i and iii subunit"/>
    <property type="match status" value="1"/>
</dbReference>
<dbReference type="InterPro" id="IPR036603">
    <property type="entry name" value="RBP11-like"/>
</dbReference>
<dbReference type="InterPro" id="IPR011263">
    <property type="entry name" value="DNA-dir_RNA_pol_RpoA/D/Rpb3"/>
</dbReference>
<feature type="compositionally biased region" description="Polar residues" evidence="14">
    <location>
        <begin position="140"/>
        <end position="151"/>
    </location>
</feature>
<evidence type="ECO:0000256" key="5">
    <source>
        <dbReference type="ARBA" id="ARBA00022723"/>
    </source>
</evidence>
<evidence type="ECO:0000256" key="10">
    <source>
        <dbReference type="ARBA" id="ARBA00023163"/>
    </source>
</evidence>
<accession>A0A1X7UY15</accession>
<dbReference type="FunFam" id="3.30.40.10:FF:000005">
    <property type="entry name" value="zinc finger protein isoform X1"/>
    <property type="match status" value="1"/>
</dbReference>
<dbReference type="InterPro" id="IPR033901">
    <property type="entry name" value="RNAPI/III_AC40"/>
</dbReference>
<dbReference type="CDD" id="cd07032">
    <property type="entry name" value="RNAP_I_II_AC40"/>
    <property type="match status" value="1"/>
</dbReference>
<dbReference type="InterPro" id="IPR001965">
    <property type="entry name" value="Znf_PHD"/>
</dbReference>
<dbReference type="STRING" id="400682.A0A1X7UY15"/>
<evidence type="ECO:0000256" key="9">
    <source>
        <dbReference type="ARBA" id="ARBA00023015"/>
    </source>
</evidence>
<dbReference type="InterPro" id="IPR036643">
    <property type="entry name" value="RNApol_insert_sf"/>
</dbReference>
<dbReference type="GO" id="GO:0005666">
    <property type="term" value="C:RNA polymerase III complex"/>
    <property type="evidence" value="ECO:0007669"/>
    <property type="project" value="TreeGrafter"/>
</dbReference>
<dbReference type="SUPFAM" id="SSF56553">
    <property type="entry name" value="Insert subdomain of RNA polymerase alpha subunit"/>
    <property type="match status" value="1"/>
</dbReference>
<dbReference type="Gene3D" id="3.30.160.60">
    <property type="entry name" value="Classic Zinc Finger"/>
    <property type="match status" value="1"/>
</dbReference>
<feature type="domain" description="PHD-type" evidence="15">
    <location>
        <begin position="301"/>
        <end position="361"/>
    </location>
</feature>
<dbReference type="GO" id="GO:0046983">
    <property type="term" value="F:protein dimerization activity"/>
    <property type="evidence" value="ECO:0007669"/>
    <property type="project" value="InterPro"/>
</dbReference>
<name>A0A1X7UY15_AMPQE</name>
<dbReference type="CDD" id="cd15526">
    <property type="entry name" value="PHD1_MOZ_d4"/>
    <property type="match status" value="1"/>
</dbReference>
<dbReference type="InterPro" id="IPR011011">
    <property type="entry name" value="Znf_FYVE_PHD"/>
</dbReference>
<keyword evidence="10" id="KW-0804">Transcription</keyword>
<dbReference type="eggNOG" id="KOG1244">
    <property type="taxonomic scope" value="Eukaryota"/>
</dbReference>
<dbReference type="GO" id="GO:0005736">
    <property type="term" value="C:RNA polymerase I complex"/>
    <property type="evidence" value="ECO:0007669"/>
    <property type="project" value="TreeGrafter"/>
</dbReference>
<dbReference type="SMART" id="SM00662">
    <property type="entry name" value="RPOLD"/>
    <property type="match status" value="1"/>
</dbReference>
<evidence type="ECO:0000256" key="6">
    <source>
        <dbReference type="ARBA" id="ARBA00022737"/>
    </source>
</evidence>
<proteinExistence type="inferred from homology"/>
<keyword evidence="11" id="KW-0539">Nucleus</keyword>
<evidence type="ECO:0000256" key="1">
    <source>
        <dbReference type="ARBA" id="ARBA00004123"/>
    </source>
</evidence>
<comment type="similarity">
    <text evidence="12">Belongs to the archaeal Rpo3/eukaryotic RPB3 RNA polymerase subunit family.</text>
</comment>
<dbReference type="Gene3D" id="2.170.120.12">
    <property type="entry name" value="DNA-directed RNA polymerase, insert domain"/>
    <property type="match status" value="1"/>
</dbReference>
<comment type="similarity">
    <text evidence="2">Belongs to the requiem/DPF family.</text>
</comment>
<dbReference type="InterPro" id="IPR013083">
    <property type="entry name" value="Znf_RING/FYVE/PHD"/>
</dbReference>
<dbReference type="GO" id="GO:0006351">
    <property type="term" value="P:DNA-templated transcription"/>
    <property type="evidence" value="ECO:0007669"/>
    <property type="project" value="InterPro"/>
</dbReference>
<keyword evidence="4" id="KW-0240">DNA-directed RNA polymerase</keyword>
<evidence type="ECO:0000256" key="2">
    <source>
        <dbReference type="ARBA" id="ARBA00010539"/>
    </source>
</evidence>
<dbReference type="InterPro" id="IPR036236">
    <property type="entry name" value="Znf_C2H2_sf"/>
</dbReference>
<evidence type="ECO:0000313" key="17">
    <source>
        <dbReference type="EnsemblMetazoa" id="Aqu2.1.32257_001"/>
    </source>
</evidence>
<dbReference type="Pfam" id="PF00628">
    <property type="entry name" value="PHD"/>
    <property type="match status" value="2"/>
</dbReference>
<dbReference type="GO" id="GO:0003899">
    <property type="term" value="F:DNA-directed RNA polymerase activity"/>
    <property type="evidence" value="ECO:0007669"/>
    <property type="project" value="InterPro"/>
</dbReference>
<evidence type="ECO:0000256" key="14">
    <source>
        <dbReference type="SAM" id="MobiDB-lite"/>
    </source>
</evidence>
<keyword evidence="8" id="KW-0862">Zinc</keyword>
<feature type="region of interest" description="Disordered" evidence="14">
    <location>
        <begin position="94"/>
        <end position="232"/>
    </location>
</feature>
<evidence type="ECO:0000259" key="15">
    <source>
        <dbReference type="PROSITE" id="PS50016"/>
    </source>
</evidence>
<dbReference type="InterPro" id="IPR019787">
    <property type="entry name" value="Znf_PHD-finger"/>
</dbReference>
<dbReference type="InterPro" id="IPR025750">
    <property type="entry name" value="DPF1-3_N"/>
</dbReference>
<dbReference type="PROSITE" id="PS50016">
    <property type="entry name" value="ZF_PHD_2"/>
    <property type="match status" value="2"/>
</dbReference>
<dbReference type="EnsemblMetazoa" id="Aqu2.1.32257_001">
    <property type="protein sequence ID" value="Aqu2.1.32257_001"/>
    <property type="gene ID" value="Aqu2.1.32257"/>
</dbReference>
<evidence type="ECO:0000256" key="3">
    <source>
        <dbReference type="ARBA" id="ARBA00022083"/>
    </source>
</evidence>
<feature type="compositionally biased region" description="Acidic residues" evidence="14">
    <location>
        <begin position="179"/>
        <end position="197"/>
    </location>
</feature>
<dbReference type="eggNOG" id="KOG1521">
    <property type="taxonomic scope" value="Eukaryota"/>
</dbReference>
<dbReference type="Gene3D" id="3.30.40.10">
    <property type="entry name" value="Zinc/RING finger domain, C3HC4 (zinc finger)"/>
    <property type="match status" value="1"/>
</dbReference>
<dbReference type="InParanoid" id="A0A1X7UY15"/>
<reference evidence="17" key="1">
    <citation type="submission" date="2017-05" db="UniProtKB">
        <authorList>
            <consortium name="EnsemblMetazoa"/>
        </authorList>
    </citation>
    <scope>IDENTIFICATION</scope>
</reference>
<dbReference type="PROSITE" id="PS50157">
    <property type="entry name" value="ZINC_FINGER_C2H2_2"/>
    <property type="match status" value="1"/>
</dbReference>
<dbReference type="InterPro" id="IPR013087">
    <property type="entry name" value="Znf_C2H2_type"/>
</dbReference>
<feature type="domain" description="C2H2-type" evidence="16">
    <location>
        <begin position="233"/>
        <end position="261"/>
    </location>
</feature>
<dbReference type="Pfam" id="PF01000">
    <property type="entry name" value="RNA_pol_A_bac"/>
    <property type="match status" value="1"/>
</dbReference>
<dbReference type="Pfam" id="PF14051">
    <property type="entry name" value="DPF1-3_N"/>
    <property type="match status" value="1"/>
</dbReference>
<dbReference type="GO" id="GO:0008270">
    <property type="term" value="F:zinc ion binding"/>
    <property type="evidence" value="ECO:0007669"/>
    <property type="project" value="UniProtKB-KW"/>
</dbReference>
<evidence type="ECO:0000256" key="13">
    <source>
        <dbReference type="PROSITE-ProRule" id="PRU00042"/>
    </source>
</evidence>
<evidence type="ECO:0000256" key="4">
    <source>
        <dbReference type="ARBA" id="ARBA00022478"/>
    </source>
</evidence>
<protein>
    <recommendedName>
        <fullName evidence="3">DNA-directed RNA polymerases I and III subunit RPAC1</fullName>
    </recommendedName>
</protein>
<comment type="subcellular location">
    <subcellularLocation>
        <location evidence="1">Nucleus</location>
    </subcellularLocation>
</comment>
<dbReference type="SUPFAM" id="SSF55257">
    <property type="entry name" value="RBP11-like subunits of RNA polymerase"/>
    <property type="match status" value="1"/>
</dbReference>
<dbReference type="SMART" id="SM00355">
    <property type="entry name" value="ZnF_C2H2"/>
    <property type="match status" value="1"/>
</dbReference>
<dbReference type="OrthoDB" id="1903104at2759"/>
<feature type="domain" description="PHD-type" evidence="15">
    <location>
        <begin position="358"/>
        <end position="408"/>
    </location>
</feature>
<keyword evidence="5" id="KW-0479">Metal-binding</keyword>
<dbReference type="PROSITE" id="PS00028">
    <property type="entry name" value="ZINC_FINGER_C2H2_1"/>
    <property type="match status" value="1"/>
</dbReference>
<dbReference type="InterPro" id="IPR011262">
    <property type="entry name" value="DNA-dir_RNA_pol_insert"/>
</dbReference>
<keyword evidence="7 13" id="KW-0863">Zinc-finger</keyword>
<feature type="compositionally biased region" description="Basic and acidic residues" evidence="14">
    <location>
        <begin position="223"/>
        <end position="232"/>
    </location>
</feature>
<dbReference type="AlphaFoldDB" id="A0A1X7UY15"/>
<evidence type="ECO:0000259" key="16">
    <source>
        <dbReference type="PROSITE" id="PS50157"/>
    </source>
</evidence>